<evidence type="ECO:0000256" key="1">
    <source>
        <dbReference type="ARBA" id="ARBA00004651"/>
    </source>
</evidence>
<comment type="caution">
    <text evidence="11">The sequence shown here is derived from an EMBL/GenBank/DDBJ whole genome shotgun (WGS) entry which is preliminary data.</text>
</comment>
<organism evidence="11 12">
    <name type="scientific">Deinococcus yavapaiensis KR-236</name>
    <dbReference type="NCBI Taxonomy" id="694435"/>
    <lineage>
        <taxon>Bacteria</taxon>
        <taxon>Thermotogati</taxon>
        <taxon>Deinococcota</taxon>
        <taxon>Deinococci</taxon>
        <taxon>Deinococcales</taxon>
        <taxon>Deinococcaceae</taxon>
        <taxon>Deinococcus</taxon>
    </lineage>
</organism>
<dbReference type="InterPro" id="IPR050222">
    <property type="entry name" value="MATE_MdtK"/>
</dbReference>
<gene>
    <name evidence="11" type="ORF">DES52_101131</name>
</gene>
<comment type="subcellular location">
    <subcellularLocation>
        <location evidence="1">Cell membrane</location>
        <topology evidence="1">Multi-pass membrane protein</topology>
    </subcellularLocation>
</comment>
<dbReference type="Pfam" id="PF01554">
    <property type="entry name" value="MatE"/>
    <property type="match status" value="2"/>
</dbReference>
<accession>A0A318SEW3</accession>
<evidence type="ECO:0000256" key="3">
    <source>
        <dbReference type="ARBA" id="ARBA00022449"/>
    </source>
</evidence>
<protein>
    <recommendedName>
        <fullName evidence="9">Multidrug-efflux transporter</fullName>
    </recommendedName>
</protein>
<evidence type="ECO:0000256" key="7">
    <source>
        <dbReference type="ARBA" id="ARBA00023065"/>
    </source>
</evidence>
<feature type="transmembrane region" description="Helical" evidence="10">
    <location>
        <begin position="324"/>
        <end position="352"/>
    </location>
</feature>
<evidence type="ECO:0000256" key="10">
    <source>
        <dbReference type="SAM" id="Phobius"/>
    </source>
</evidence>
<reference evidence="11 12" key="1">
    <citation type="submission" date="2018-06" db="EMBL/GenBank/DDBJ databases">
        <title>Genomic Encyclopedia of Type Strains, Phase IV (KMG-IV): sequencing the most valuable type-strain genomes for metagenomic binning, comparative biology and taxonomic classification.</title>
        <authorList>
            <person name="Goeker M."/>
        </authorList>
    </citation>
    <scope>NUCLEOTIDE SEQUENCE [LARGE SCALE GENOMIC DNA]</scope>
    <source>
        <strain evidence="11 12">DSM 18048</strain>
    </source>
</reference>
<evidence type="ECO:0000256" key="9">
    <source>
        <dbReference type="ARBA" id="ARBA00031636"/>
    </source>
</evidence>
<evidence type="ECO:0000256" key="8">
    <source>
        <dbReference type="ARBA" id="ARBA00023136"/>
    </source>
</evidence>
<evidence type="ECO:0000313" key="12">
    <source>
        <dbReference type="Proteomes" id="UP000248326"/>
    </source>
</evidence>
<proteinExistence type="predicted"/>
<feature type="transmembrane region" description="Helical" evidence="10">
    <location>
        <begin position="358"/>
        <end position="375"/>
    </location>
</feature>
<keyword evidence="6 10" id="KW-1133">Transmembrane helix</keyword>
<keyword evidence="4" id="KW-1003">Cell membrane</keyword>
<name>A0A318SEW3_9DEIO</name>
<dbReference type="GO" id="GO:0042910">
    <property type="term" value="F:xenobiotic transmembrane transporter activity"/>
    <property type="evidence" value="ECO:0007669"/>
    <property type="project" value="InterPro"/>
</dbReference>
<evidence type="ECO:0000256" key="2">
    <source>
        <dbReference type="ARBA" id="ARBA00022448"/>
    </source>
</evidence>
<keyword evidence="3" id="KW-0050">Antiport</keyword>
<dbReference type="AlphaFoldDB" id="A0A318SEW3"/>
<feature type="transmembrane region" description="Helical" evidence="10">
    <location>
        <begin position="95"/>
        <end position="118"/>
    </location>
</feature>
<feature type="transmembrane region" description="Helical" evidence="10">
    <location>
        <begin position="245"/>
        <end position="269"/>
    </location>
</feature>
<evidence type="ECO:0000313" key="11">
    <source>
        <dbReference type="EMBL" id="PYE56327.1"/>
    </source>
</evidence>
<evidence type="ECO:0000256" key="5">
    <source>
        <dbReference type="ARBA" id="ARBA00022692"/>
    </source>
</evidence>
<dbReference type="GO" id="GO:0006811">
    <property type="term" value="P:monoatomic ion transport"/>
    <property type="evidence" value="ECO:0007669"/>
    <property type="project" value="UniProtKB-KW"/>
</dbReference>
<keyword evidence="5 10" id="KW-0812">Transmembrane</keyword>
<feature type="transmembrane region" description="Helical" evidence="10">
    <location>
        <begin position="63"/>
        <end position="83"/>
    </location>
</feature>
<feature type="transmembrane region" description="Helical" evidence="10">
    <location>
        <begin position="22"/>
        <end position="43"/>
    </location>
</feature>
<dbReference type="PIRSF" id="PIRSF006603">
    <property type="entry name" value="DinF"/>
    <property type="match status" value="1"/>
</dbReference>
<dbReference type="RefSeq" id="WP_110884834.1">
    <property type="nucleotide sequence ID" value="NZ_QJSX01000001.1"/>
</dbReference>
<dbReference type="GO" id="GO:0005886">
    <property type="term" value="C:plasma membrane"/>
    <property type="evidence" value="ECO:0007669"/>
    <property type="project" value="UniProtKB-SubCell"/>
</dbReference>
<feature type="transmembrane region" description="Helical" evidence="10">
    <location>
        <begin position="289"/>
        <end position="312"/>
    </location>
</feature>
<keyword evidence="8 10" id="KW-0472">Membrane</keyword>
<dbReference type="NCBIfam" id="TIGR00797">
    <property type="entry name" value="matE"/>
    <property type="match status" value="1"/>
</dbReference>
<dbReference type="GO" id="GO:0015297">
    <property type="term" value="F:antiporter activity"/>
    <property type="evidence" value="ECO:0007669"/>
    <property type="project" value="UniProtKB-KW"/>
</dbReference>
<feature type="transmembrane region" description="Helical" evidence="10">
    <location>
        <begin position="138"/>
        <end position="159"/>
    </location>
</feature>
<evidence type="ECO:0000256" key="6">
    <source>
        <dbReference type="ARBA" id="ARBA00022989"/>
    </source>
</evidence>
<dbReference type="EMBL" id="QJSX01000001">
    <property type="protein sequence ID" value="PYE56327.1"/>
    <property type="molecule type" value="Genomic_DNA"/>
</dbReference>
<keyword evidence="7" id="KW-0406">Ion transport</keyword>
<keyword evidence="12" id="KW-1185">Reference proteome</keyword>
<dbReference type="Proteomes" id="UP000248326">
    <property type="component" value="Unassembled WGS sequence"/>
</dbReference>
<keyword evidence="2" id="KW-0813">Transport</keyword>
<feature type="transmembrane region" description="Helical" evidence="10">
    <location>
        <begin position="201"/>
        <end position="221"/>
    </location>
</feature>
<evidence type="ECO:0000256" key="4">
    <source>
        <dbReference type="ARBA" id="ARBA00022475"/>
    </source>
</evidence>
<feature type="transmembrane region" description="Helical" evidence="10">
    <location>
        <begin position="396"/>
        <end position="415"/>
    </location>
</feature>
<dbReference type="InterPro" id="IPR048279">
    <property type="entry name" value="MdtK-like"/>
</dbReference>
<dbReference type="PANTHER" id="PTHR43298">
    <property type="entry name" value="MULTIDRUG RESISTANCE PROTEIN NORM-RELATED"/>
    <property type="match status" value="1"/>
</dbReference>
<dbReference type="InterPro" id="IPR002528">
    <property type="entry name" value="MATE_fam"/>
</dbReference>
<feature type="transmembrane region" description="Helical" evidence="10">
    <location>
        <begin position="171"/>
        <end position="195"/>
    </location>
</feature>
<dbReference type="PANTHER" id="PTHR43298:SF2">
    <property type="entry name" value="FMN_FAD EXPORTER YEEO-RELATED"/>
    <property type="match status" value="1"/>
</dbReference>
<sequence length="463" mass="48337">MQVAPASSSHPPTSERRQIARIAVPVSLEMIFALLLGFIDQIIVGRLGALAIASVGFANSVTFIGILALGSLGAGAAILTARLHGAENRDSISRVTSATLVIGVIIAAVLAVPLLLLAPTFLQLVGAPREVAQSGTPYFQIVVGALPLVVIGGIASAVLRSLGHARTPMVVTIIGVLVNTVLGYALVFGLGAVPALGLAGAAWATLVAQLIKAVVLLWQLYGPRDLVDWRLPERLGAWKTTTRDLFHFTLPLAFTEVAWSVGTFLYAFLFGRLSVNALASSQIVNTLEGIFIVGSFGLGAATTALVGQAVGSGDATLAARRVRLLLNTGAVTGVAFGLLFAASALALGVFYPKVADEVLTFAVWGILINAAFQWVKVQNMIRGMGVLPSGGDTRGVIVGDVIGAFLVGLPLAYLLAFPLGFGVLGLFWARIFEEIAKLAVFALRTKRISWGKVVEGQKEVVTS</sequence>
<dbReference type="OrthoDB" id="9780160at2"/>